<evidence type="ECO:0008006" key="2">
    <source>
        <dbReference type="Google" id="ProtNLM"/>
    </source>
</evidence>
<dbReference type="InterPro" id="IPR030820">
    <property type="entry name" value="OMP_myx_plus_Proteobacteria"/>
</dbReference>
<protein>
    <recommendedName>
        <fullName evidence="2">Outer membrane protein beta-barrel domain-containing protein</fullName>
    </recommendedName>
</protein>
<gene>
    <name evidence="1" type="ORF">MNBD_GAMMA07-181</name>
</gene>
<proteinExistence type="predicted"/>
<sequence>MEGRIRSLLLGCLYLLTPGYSTLVSAEDIELDQVEKPLVQPKIERMDFEEANVNPNNFEIIASFGILSIEDFSVNAVVGAKLVYRVSENFFTDVEFGVSTAGESSIEVLFPGPPILSVDERDLSYYTINIGYDLFPSESFVTNNITINTAFYTVIGAGNTTFAGSDNFTFSYGFGYRAVINHYITGYFDVRNHTFELDIFGVSKQTQNIEMSLGLGFYF</sequence>
<reference evidence="1" key="1">
    <citation type="submission" date="2018-06" db="EMBL/GenBank/DDBJ databases">
        <authorList>
            <person name="Zhirakovskaya E."/>
        </authorList>
    </citation>
    <scope>NUCLEOTIDE SEQUENCE</scope>
</reference>
<dbReference type="AlphaFoldDB" id="A0A3B0X3U9"/>
<dbReference type="NCBIfam" id="TIGR04565">
    <property type="entry name" value="OMP_myx_plus"/>
    <property type="match status" value="1"/>
</dbReference>
<dbReference type="EMBL" id="UOFF01000199">
    <property type="protein sequence ID" value="VAW56229.1"/>
    <property type="molecule type" value="Genomic_DNA"/>
</dbReference>
<accession>A0A3B0X3U9</accession>
<evidence type="ECO:0000313" key="1">
    <source>
        <dbReference type="EMBL" id="VAW56229.1"/>
    </source>
</evidence>
<organism evidence="1">
    <name type="scientific">hydrothermal vent metagenome</name>
    <dbReference type="NCBI Taxonomy" id="652676"/>
    <lineage>
        <taxon>unclassified sequences</taxon>
        <taxon>metagenomes</taxon>
        <taxon>ecological metagenomes</taxon>
    </lineage>
</organism>
<name>A0A3B0X3U9_9ZZZZ</name>